<gene>
    <name evidence="2" type="ORF">PIIN_05668</name>
</gene>
<dbReference type="AlphaFoldDB" id="G4TK87"/>
<dbReference type="EMBL" id="CAFZ01000132">
    <property type="protein sequence ID" value="CCA71733.1"/>
    <property type="molecule type" value="Genomic_DNA"/>
</dbReference>
<feature type="region of interest" description="Disordered" evidence="1">
    <location>
        <begin position="232"/>
        <end position="303"/>
    </location>
</feature>
<evidence type="ECO:0000313" key="3">
    <source>
        <dbReference type="Proteomes" id="UP000007148"/>
    </source>
</evidence>
<feature type="region of interest" description="Disordered" evidence="1">
    <location>
        <begin position="327"/>
        <end position="385"/>
    </location>
</feature>
<comment type="caution">
    <text evidence="2">The sequence shown here is derived from an EMBL/GenBank/DDBJ whole genome shotgun (WGS) entry which is preliminary data.</text>
</comment>
<evidence type="ECO:0000256" key="1">
    <source>
        <dbReference type="SAM" id="MobiDB-lite"/>
    </source>
</evidence>
<reference evidence="2 3" key="1">
    <citation type="journal article" date="2011" name="PLoS Pathog.">
        <title>Endophytic Life Strategies Decoded by Genome and Transcriptome Analyses of the Mutualistic Root Symbiont Piriformospora indica.</title>
        <authorList>
            <person name="Zuccaro A."/>
            <person name="Lahrmann U."/>
            <person name="Guldener U."/>
            <person name="Langen G."/>
            <person name="Pfiffi S."/>
            <person name="Biedenkopf D."/>
            <person name="Wong P."/>
            <person name="Samans B."/>
            <person name="Grimm C."/>
            <person name="Basiewicz M."/>
            <person name="Murat C."/>
            <person name="Martin F."/>
            <person name="Kogel K.H."/>
        </authorList>
    </citation>
    <scope>NUCLEOTIDE SEQUENCE [LARGE SCALE GENOMIC DNA]</scope>
    <source>
        <strain evidence="2 3">DSM 11827</strain>
    </source>
</reference>
<proteinExistence type="predicted"/>
<feature type="compositionally biased region" description="Low complexity" evidence="1">
    <location>
        <begin position="235"/>
        <end position="249"/>
    </location>
</feature>
<dbReference type="Proteomes" id="UP000007148">
    <property type="component" value="Unassembled WGS sequence"/>
</dbReference>
<dbReference type="HOGENOM" id="CLU_717887_0_0_1"/>
<keyword evidence="3" id="KW-1185">Reference proteome</keyword>
<dbReference type="OrthoDB" id="3330371at2759"/>
<accession>G4TK87</accession>
<evidence type="ECO:0000313" key="2">
    <source>
        <dbReference type="EMBL" id="CCA71733.1"/>
    </source>
</evidence>
<protein>
    <submittedName>
        <fullName evidence="2">Uncharacterized protein</fullName>
    </submittedName>
</protein>
<sequence>MSAVIKSLRPDPDVDLKNTVGYASICLDCLYKLPQAAAAQRVGTNSDQRRVREHRHTFEQQLETFVSTLKDCYVFADNVGMLRDNLDTASAKEVRSVVEEMAVAGERIHSQVLASIARLHQYSQTSPYDTVWPMTAKNDANEAALDGPMLRTQFRNAIQGLLTSFNHISEFWNDQAVALKTSLNGKDGEFGLTADQAITLADRWARHSPIIMETVHSLVKICDALTVEPELRQGSQRQTSFSTTFTSRTPEQRKFTPRLIGESPNSLPEADQSSQGSRPSAGSEGSRPNKAPTAISGNRKVHKADTCPSLTQAITFTSLVLFACALGPNPPMTRDEVERRMPKYSSHPPSKIKRQPQNKPPTRNPGGISRAKSPSKNRRNFCGWF</sequence>
<organism evidence="2 3">
    <name type="scientific">Serendipita indica (strain DSM 11827)</name>
    <name type="common">Root endophyte fungus</name>
    <name type="synonym">Piriformospora indica</name>
    <dbReference type="NCBI Taxonomy" id="1109443"/>
    <lineage>
        <taxon>Eukaryota</taxon>
        <taxon>Fungi</taxon>
        <taxon>Dikarya</taxon>
        <taxon>Basidiomycota</taxon>
        <taxon>Agaricomycotina</taxon>
        <taxon>Agaricomycetes</taxon>
        <taxon>Sebacinales</taxon>
        <taxon>Serendipitaceae</taxon>
        <taxon>Serendipita</taxon>
    </lineage>
</organism>
<name>G4TK87_SERID</name>
<dbReference type="InParanoid" id="G4TK87"/>
<feature type="compositionally biased region" description="Polar residues" evidence="1">
    <location>
        <begin position="263"/>
        <end position="280"/>
    </location>
</feature>